<evidence type="ECO:0000313" key="1">
    <source>
        <dbReference type="EMBL" id="TRY76855.1"/>
    </source>
</evidence>
<evidence type="ECO:0000313" key="2">
    <source>
        <dbReference type="Proteomes" id="UP000318571"/>
    </source>
</evidence>
<accession>A0A553PGQ7</accession>
<reference evidence="1 2" key="1">
    <citation type="journal article" date="2018" name="Nat. Ecol. Evol.">
        <title>Genomic signatures of mitonuclear coevolution across populations of Tigriopus californicus.</title>
        <authorList>
            <person name="Barreto F.S."/>
            <person name="Watson E.T."/>
            <person name="Lima T.G."/>
            <person name="Willett C.S."/>
            <person name="Edmands S."/>
            <person name="Li W."/>
            <person name="Burton R.S."/>
        </authorList>
    </citation>
    <scope>NUCLEOTIDE SEQUENCE [LARGE SCALE GENOMIC DNA]</scope>
    <source>
        <strain evidence="1 2">San Diego</strain>
    </source>
</reference>
<dbReference type="AlphaFoldDB" id="A0A553PGQ7"/>
<dbReference type="GO" id="GO:0030544">
    <property type="term" value="F:Hsp70 protein binding"/>
    <property type="evidence" value="ECO:0007669"/>
    <property type="project" value="TreeGrafter"/>
</dbReference>
<dbReference type="InterPro" id="IPR019399">
    <property type="entry name" value="Parkin_co-regulated_protein"/>
</dbReference>
<keyword evidence="2" id="KW-1185">Reference proteome</keyword>
<gene>
    <name evidence="1" type="ORF">TCAL_03526</name>
</gene>
<dbReference type="STRING" id="6832.A0A553PGQ7"/>
<dbReference type="Proteomes" id="UP000318571">
    <property type="component" value="Chromosome 5"/>
</dbReference>
<dbReference type="EMBL" id="VCGU01000004">
    <property type="protein sequence ID" value="TRY76855.1"/>
    <property type="molecule type" value="Genomic_DNA"/>
</dbReference>
<proteinExistence type="predicted"/>
<protein>
    <submittedName>
        <fullName evidence="1">Uncharacterized protein</fullName>
    </submittedName>
</protein>
<dbReference type="OMA" id="IGDRIDY"/>
<dbReference type="PANTHER" id="PTHR21207:SF2">
    <property type="entry name" value="PARKIN COREGULATED GENE PROTEIN"/>
    <property type="match status" value="1"/>
</dbReference>
<sequence length="240" mass="27146">VHLRSLEASSSSRMPTSGTWKLPFKGKFSAYDAASACRVVPPFSVQSLQRNTVVYDPPRCFSTKDRLANPIQHPPPVPVESLDYYYYLPLLFDGLRETQHPYVFLSVSGIEDLLAKGGSKKILPVVPQLIIPIKAALNTRNVPIMCRTFKSLQLLVKSGEYIGQALVPYYRQLLPIFNLFKNKNLNSGDGIDYHQRFHENIGDLIQETLEILEKRGGPDAFINIKYMIPTYESCIIKKVN</sequence>
<organism evidence="1 2">
    <name type="scientific">Tigriopus californicus</name>
    <name type="common">Marine copepod</name>
    <dbReference type="NCBI Taxonomy" id="6832"/>
    <lineage>
        <taxon>Eukaryota</taxon>
        <taxon>Metazoa</taxon>
        <taxon>Ecdysozoa</taxon>
        <taxon>Arthropoda</taxon>
        <taxon>Crustacea</taxon>
        <taxon>Multicrustacea</taxon>
        <taxon>Hexanauplia</taxon>
        <taxon>Copepoda</taxon>
        <taxon>Harpacticoida</taxon>
        <taxon>Harpacticidae</taxon>
        <taxon>Tigriopus</taxon>
    </lineage>
</organism>
<comment type="caution">
    <text evidence="1">The sequence shown here is derived from an EMBL/GenBank/DDBJ whole genome shotgun (WGS) entry which is preliminary data.</text>
</comment>
<dbReference type="Pfam" id="PF10274">
    <property type="entry name" value="ParcG"/>
    <property type="match status" value="1"/>
</dbReference>
<name>A0A553PGQ7_TIGCA</name>
<feature type="non-terminal residue" evidence="1">
    <location>
        <position position="1"/>
    </location>
</feature>
<dbReference type="GO" id="GO:0051879">
    <property type="term" value="F:Hsp90 protein binding"/>
    <property type="evidence" value="ECO:0007669"/>
    <property type="project" value="TreeGrafter"/>
</dbReference>
<dbReference type="PANTHER" id="PTHR21207">
    <property type="entry name" value="PARKIN COREGULATED GENE PROTEIN PARK2 COREGULATED"/>
    <property type="match status" value="1"/>
</dbReference>